<keyword evidence="2" id="KW-1133">Transmembrane helix</keyword>
<accession>A0A6N7INU8</accession>
<protein>
    <recommendedName>
        <fullName evidence="5">DUF1640 domain-containing protein</fullName>
    </recommendedName>
</protein>
<dbReference type="OrthoDB" id="1724252at2"/>
<keyword evidence="4" id="KW-1185">Reference proteome</keyword>
<sequence>MPEEAIKEMAATSEQPPGNEPPRHLVSQEFFFLLQRIDRLDEKFTERIDRVESKLTSRIDHVEEKLGERIDNLRFWAIGAVIAIIAGFAGTIVTLALR</sequence>
<proteinExistence type="predicted"/>
<evidence type="ECO:0000256" key="1">
    <source>
        <dbReference type="SAM" id="MobiDB-lite"/>
    </source>
</evidence>
<evidence type="ECO:0008006" key="5">
    <source>
        <dbReference type="Google" id="ProtNLM"/>
    </source>
</evidence>
<comment type="caution">
    <text evidence="3">The sequence shown here is derived from an EMBL/GenBank/DDBJ whole genome shotgun (WGS) entry which is preliminary data.</text>
</comment>
<dbReference type="EMBL" id="WHYR01000003">
    <property type="protein sequence ID" value="MQL50998.1"/>
    <property type="molecule type" value="Genomic_DNA"/>
</dbReference>
<feature type="transmembrane region" description="Helical" evidence="2">
    <location>
        <begin position="75"/>
        <end position="97"/>
    </location>
</feature>
<evidence type="ECO:0000256" key="2">
    <source>
        <dbReference type="SAM" id="Phobius"/>
    </source>
</evidence>
<dbReference type="AlphaFoldDB" id="A0A6N7INU8"/>
<evidence type="ECO:0000313" key="4">
    <source>
        <dbReference type="Proteomes" id="UP000441717"/>
    </source>
</evidence>
<keyword evidence="2" id="KW-0812">Transmembrane</keyword>
<dbReference type="RefSeq" id="WP_152944916.1">
    <property type="nucleotide sequence ID" value="NZ_WHYR01000003.1"/>
</dbReference>
<feature type="region of interest" description="Disordered" evidence="1">
    <location>
        <begin position="1"/>
        <end position="23"/>
    </location>
</feature>
<name>A0A6N7INU8_9FIRM</name>
<keyword evidence="2" id="KW-0472">Membrane</keyword>
<organism evidence="3 4">
    <name type="scientific">Desulfofundulus thermobenzoicus</name>
    <dbReference type="NCBI Taxonomy" id="29376"/>
    <lineage>
        <taxon>Bacteria</taxon>
        <taxon>Bacillati</taxon>
        <taxon>Bacillota</taxon>
        <taxon>Clostridia</taxon>
        <taxon>Eubacteriales</taxon>
        <taxon>Peptococcaceae</taxon>
        <taxon>Desulfofundulus</taxon>
    </lineage>
</organism>
<dbReference type="Proteomes" id="UP000441717">
    <property type="component" value="Unassembled WGS sequence"/>
</dbReference>
<reference evidence="3 4" key="1">
    <citation type="submission" date="2019-10" db="EMBL/GenBank/DDBJ databases">
        <title>Comparative genomics of sulfur disproportionating microorganisms.</title>
        <authorList>
            <person name="Ward L.M."/>
            <person name="Bertran E."/>
            <person name="Johnston D."/>
        </authorList>
    </citation>
    <scope>NUCLEOTIDE SEQUENCE [LARGE SCALE GENOMIC DNA]</scope>
    <source>
        <strain evidence="3 4">DSM 14055</strain>
    </source>
</reference>
<gene>
    <name evidence="3" type="ORF">GFC01_01675</name>
</gene>
<evidence type="ECO:0000313" key="3">
    <source>
        <dbReference type="EMBL" id="MQL50998.1"/>
    </source>
</evidence>